<dbReference type="AlphaFoldDB" id="A0A0R0CGI4"/>
<evidence type="ECO:0000313" key="3">
    <source>
        <dbReference type="Proteomes" id="UP000050864"/>
    </source>
</evidence>
<reference evidence="2 3" key="1">
    <citation type="submission" date="2015-05" db="EMBL/GenBank/DDBJ databases">
        <title>Genome sequencing and analysis of members of genus Stenotrophomonas.</title>
        <authorList>
            <person name="Patil P.P."/>
            <person name="Midha S."/>
            <person name="Patil P.B."/>
        </authorList>
    </citation>
    <scope>NUCLEOTIDE SEQUENCE [LARGE SCALE GENOMIC DNA]</scope>
    <source>
        <strain evidence="2 3">DSM 18929</strain>
    </source>
</reference>
<comment type="caution">
    <text evidence="2">The sequence shown here is derived from an EMBL/GenBank/DDBJ whole genome shotgun (WGS) entry which is preliminary data.</text>
</comment>
<feature type="compositionally biased region" description="Polar residues" evidence="1">
    <location>
        <begin position="183"/>
        <end position="198"/>
    </location>
</feature>
<sequence length="462" mass="48714">MVNALAGLADGARLSQGFQDTYDNSRLNMLAGKAYTAPPEQRQSLLGNMAAVNPQAAQAQQQQWQGDEDRQTKLLVNGARYMKGALDSKNPNAVSGAWNSLRPAIIRAGLATEQELSPTWDPSYETTMHQLLGMGGAETSAYNQNKVIGDSLVGPDGRVIYQSERQPEYMWSDRAGAWIPNPNNALIGGSQSNPQGTPANPLEQGGSQAEVDANASLANQLIAAGIPEAQVDAFLAARMNPNGGPAASAAPGTLDPVRVAGVGPKPEISAAEQMRLDMAREASARADRADARADRAEQRQVSANAVTGKPPSEGERKAATLLQRLNFSQQQLNGAVQDDPNAAAPGILQSGVRAVFGDSASNTITHAARQRVEAAQLDILDAALTLGTGAAYTREQLEGYRRSYFPQIGDSQATIKDKSARLQNVIEAAKIAAGRAAPGQDAAAQPQPMQSAPASDFSNLWN</sequence>
<accession>A0A0R0CGI4</accession>
<protein>
    <submittedName>
        <fullName evidence="2">Uncharacterized protein</fullName>
    </submittedName>
</protein>
<feature type="region of interest" description="Disordered" evidence="1">
    <location>
        <begin position="293"/>
        <end position="313"/>
    </location>
</feature>
<gene>
    <name evidence="2" type="ORF">ABB26_04955</name>
</gene>
<organism evidence="2 3">
    <name type="scientific">Stenotrophomonas humi</name>
    <dbReference type="NCBI Taxonomy" id="405444"/>
    <lineage>
        <taxon>Bacteria</taxon>
        <taxon>Pseudomonadati</taxon>
        <taxon>Pseudomonadota</taxon>
        <taxon>Gammaproteobacteria</taxon>
        <taxon>Lysobacterales</taxon>
        <taxon>Lysobacteraceae</taxon>
        <taxon>Stenotrophomonas</taxon>
    </lineage>
</organism>
<feature type="region of interest" description="Disordered" evidence="1">
    <location>
        <begin position="183"/>
        <end position="209"/>
    </location>
</feature>
<name>A0A0R0CGI4_9GAMM</name>
<dbReference type="Proteomes" id="UP000050864">
    <property type="component" value="Unassembled WGS sequence"/>
</dbReference>
<dbReference type="RefSeq" id="WP_057632521.1">
    <property type="nucleotide sequence ID" value="NZ_LDJI01000009.1"/>
</dbReference>
<keyword evidence="3" id="KW-1185">Reference proteome</keyword>
<evidence type="ECO:0000313" key="2">
    <source>
        <dbReference type="EMBL" id="KRG65166.1"/>
    </source>
</evidence>
<feature type="compositionally biased region" description="Low complexity" evidence="1">
    <location>
        <begin position="436"/>
        <end position="456"/>
    </location>
</feature>
<feature type="region of interest" description="Disordered" evidence="1">
    <location>
        <begin position="436"/>
        <end position="462"/>
    </location>
</feature>
<proteinExistence type="predicted"/>
<dbReference type="EMBL" id="LDJI01000009">
    <property type="protein sequence ID" value="KRG65166.1"/>
    <property type="molecule type" value="Genomic_DNA"/>
</dbReference>
<dbReference type="OrthoDB" id="7032350at2"/>
<dbReference type="PATRIC" id="fig|405444.3.peg.3701"/>
<evidence type="ECO:0000256" key="1">
    <source>
        <dbReference type="SAM" id="MobiDB-lite"/>
    </source>
</evidence>